<dbReference type="KEGG" id="ncb:C0V82_14255"/>
<keyword evidence="2" id="KW-1185">Reference proteome</keyword>
<evidence type="ECO:0000313" key="1">
    <source>
        <dbReference type="EMBL" id="AUN31269.1"/>
    </source>
</evidence>
<name>A0A2K9NDV9_9PROT</name>
<evidence type="ECO:0000313" key="2">
    <source>
        <dbReference type="Proteomes" id="UP000234752"/>
    </source>
</evidence>
<dbReference type="EMBL" id="CP025611">
    <property type="protein sequence ID" value="AUN31269.1"/>
    <property type="molecule type" value="Genomic_DNA"/>
</dbReference>
<gene>
    <name evidence="1" type="ORF">C0V82_14255</name>
</gene>
<sequence length="285" mass="31767">MKNQSNTGITEIGGVPHMRNSKGHWVRRDTVPARTQLQDEVVRKIVDYAKDLNAEIVRYKARTLADIGALDALLAQEYGVERPEGVRGNRTLTTYDGDLMVSVKIADQFHFGPELQQAKALLDEMVRERADNADELLIALVNQAFDVGKEGKVNPSSLMALRSLEISDPRWAKVCQAIDDSRKTIGSKQYVTVHERRDFADRHKLIPLDLAAVEIGPEAFERRSLRRSVEVAREEVAEAVRHLLAGDMIVGMELLDTALQALGVDGVKPSDMQAWRDLYEPATAA</sequence>
<organism evidence="1 2">
    <name type="scientific">Niveispirillum cyanobacteriorum</name>
    <dbReference type="NCBI Taxonomy" id="1612173"/>
    <lineage>
        <taxon>Bacteria</taxon>
        <taxon>Pseudomonadati</taxon>
        <taxon>Pseudomonadota</taxon>
        <taxon>Alphaproteobacteria</taxon>
        <taxon>Rhodospirillales</taxon>
        <taxon>Azospirillaceae</taxon>
        <taxon>Niveispirillum</taxon>
    </lineage>
</organism>
<dbReference type="AlphaFoldDB" id="A0A2K9NDV9"/>
<dbReference type="Proteomes" id="UP000234752">
    <property type="component" value="Chromosome eg_1"/>
</dbReference>
<dbReference type="OrthoDB" id="7554786at2"/>
<dbReference type="InterPro" id="IPR021505">
    <property type="entry name" value="Phage_B3_Orf6"/>
</dbReference>
<reference evidence="1 2" key="1">
    <citation type="submission" date="2017-12" db="EMBL/GenBank/DDBJ databases">
        <title>Genomes of bacteria within cyanobacterial aggregates.</title>
        <authorList>
            <person name="Cai H."/>
        </authorList>
    </citation>
    <scope>NUCLEOTIDE SEQUENCE [LARGE SCALE GENOMIC DNA]</scope>
    <source>
        <strain evidence="1 2">TH16</strain>
    </source>
</reference>
<proteinExistence type="predicted"/>
<dbReference type="Pfam" id="PF11363">
    <property type="entry name" value="DUF3164"/>
    <property type="match status" value="1"/>
</dbReference>
<dbReference type="RefSeq" id="WP_102112876.1">
    <property type="nucleotide sequence ID" value="NZ_BMGN01000005.1"/>
</dbReference>
<accession>A0A2K9NDV9</accession>
<protein>
    <submittedName>
        <fullName evidence="1">Sulfate transporter</fullName>
    </submittedName>
</protein>